<evidence type="ECO:0000313" key="2">
    <source>
        <dbReference type="EMBL" id="MDE8602943.1"/>
    </source>
</evidence>
<comment type="caution">
    <text evidence="2">The sequence shown here is derived from an EMBL/GenBank/DDBJ whole genome shotgun (WGS) entry which is preliminary data.</text>
</comment>
<keyword evidence="1" id="KW-1133">Transmembrane helix</keyword>
<evidence type="ECO:0000256" key="1">
    <source>
        <dbReference type="SAM" id="Phobius"/>
    </source>
</evidence>
<feature type="transmembrane region" description="Helical" evidence="1">
    <location>
        <begin position="7"/>
        <end position="29"/>
    </location>
</feature>
<proteinExistence type="predicted"/>
<feature type="transmembrane region" description="Helical" evidence="1">
    <location>
        <begin position="93"/>
        <end position="116"/>
    </location>
</feature>
<feature type="transmembrane region" description="Helical" evidence="1">
    <location>
        <begin position="65"/>
        <end position="87"/>
    </location>
</feature>
<name>A0ABT5WDQ8_9GAMM</name>
<keyword evidence="1" id="KW-0472">Membrane</keyword>
<reference evidence="2" key="1">
    <citation type="submission" date="2023-01" db="EMBL/GenBank/DDBJ databases">
        <title>Psychroserpens sp. MSW6 and Marinomonas sp. RSW2, isolated from seawater.</title>
        <authorList>
            <person name="Kristyanto S."/>
            <person name="Jung J."/>
            <person name="Kim J.M."/>
            <person name="Jeon C.O."/>
        </authorList>
    </citation>
    <scope>NUCLEOTIDE SEQUENCE</scope>
    <source>
        <strain evidence="2">RSW2</strain>
    </source>
</reference>
<accession>A0ABT5WDQ8</accession>
<organism evidence="2 3">
    <name type="scientific">Marinomonas maritima</name>
    <dbReference type="NCBI Taxonomy" id="2940935"/>
    <lineage>
        <taxon>Bacteria</taxon>
        <taxon>Pseudomonadati</taxon>
        <taxon>Pseudomonadota</taxon>
        <taxon>Gammaproteobacteria</taxon>
        <taxon>Oceanospirillales</taxon>
        <taxon>Oceanospirillaceae</taxon>
        <taxon>Marinomonas</taxon>
    </lineage>
</organism>
<dbReference type="EMBL" id="JAMZEG020000002">
    <property type="protein sequence ID" value="MDE8602943.1"/>
    <property type="molecule type" value="Genomic_DNA"/>
</dbReference>
<dbReference type="Proteomes" id="UP001139522">
    <property type="component" value="Unassembled WGS sequence"/>
</dbReference>
<sequence length="127" mass="14134">MDIRQNILLIDGIAASCAGVAVISSTNWLQGLYQLPEALLVSMALINLSYAVYSLSLSMIKNRSMIAIIVLVVANSIWVINCLRLTFHYADSASLFGVFHLVGEAFFVGTLAYLEWKWRGHLTKKRI</sequence>
<evidence type="ECO:0000313" key="3">
    <source>
        <dbReference type="Proteomes" id="UP001139522"/>
    </source>
</evidence>
<keyword evidence="3" id="KW-1185">Reference proteome</keyword>
<feature type="transmembrane region" description="Helical" evidence="1">
    <location>
        <begin position="35"/>
        <end position="53"/>
    </location>
</feature>
<dbReference type="RefSeq" id="WP_255895346.1">
    <property type="nucleotide sequence ID" value="NZ_JAMZEG020000002.1"/>
</dbReference>
<keyword evidence="1" id="KW-0812">Transmembrane</keyword>
<gene>
    <name evidence="2" type="ORF">M3I01_008400</name>
</gene>
<protein>
    <submittedName>
        <fullName evidence="2">Uncharacterized protein</fullName>
    </submittedName>
</protein>